<gene>
    <name evidence="3" type="ORF">MTR67_032439</name>
</gene>
<protein>
    <recommendedName>
        <fullName evidence="2">MULE transposase domain-containing protein</fullName>
    </recommendedName>
</protein>
<dbReference type="Pfam" id="PF10551">
    <property type="entry name" value="MULE"/>
    <property type="match status" value="1"/>
</dbReference>
<keyword evidence="1" id="KW-0732">Signal</keyword>
<feature type="domain" description="MULE transposase" evidence="2">
    <location>
        <begin position="133"/>
        <end position="202"/>
    </location>
</feature>
<feature type="chain" id="PRO_5042216587" description="MULE transposase domain-containing protein" evidence="1">
    <location>
        <begin position="20"/>
        <end position="259"/>
    </location>
</feature>
<name>A0AAF0U4F9_SOLVR</name>
<sequence>MIQALGLYKLLCLVRLVFVVDEGETIVLIPNICDLNKPYPVVPVEVGTDYESNKEDEDQNEPIPSDYNSDELEVFRKEKSREINDKPDKFLELERACVRLEKLEGSYIDEFNKLEGYVQELRDSNPGGLRPFIGLDETFLKGKCKGILLVAMGQDSVKHFYPLAWPVVARETSRTWKWFVELLRHSLDLANAEGVTFMSDMQKMKKLLWWSALSTYEEEFQDQSKVMGVVSKQAAKDLVWYPALVGLPEAPMKKNFKIN</sequence>
<proteinExistence type="predicted"/>
<evidence type="ECO:0000256" key="1">
    <source>
        <dbReference type="SAM" id="SignalP"/>
    </source>
</evidence>
<evidence type="ECO:0000313" key="3">
    <source>
        <dbReference type="EMBL" id="WMV39054.1"/>
    </source>
</evidence>
<reference evidence="3" key="1">
    <citation type="submission" date="2023-08" db="EMBL/GenBank/DDBJ databases">
        <title>A de novo genome assembly of Solanum verrucosum Schlechtendal, a Mexican diploid species geographically isolated from the other diploid A-genome species in potato relatives.</title>
        <authorList>
            <person name="Hosaka K."/>
        </authorList>
    </citation>
    <scope>NUCLEOTIDE SEQUENCE</scope>
    <source>
        <tissue evidence="3">Young leaves</tissue>
    </source>
</reference>
<dbReference type="InterPro" id="IPR018289">
    <property type="entry name" value="MULE_transposase_dom"/>
</dbReference>
<evidence type="ECO:0000313" key="4">
    <source>
        <dbReference type="Proteomes" id="UP001234989"/>
    </source>
</evidence>
<feature type="signal peptide" evidence="1">
    <location>
        <begin position="1"/>
        <end position="19"/>
    </location>
</feature>
<dbReference type="PANTHER" id="PTHR31973">
    <property type="entry name" value="POLYPROTEIN, PUTATIVE-RELATED"/>
    <property type="match status" value="1"/>
</dbReference>
<dbReference type="Proteomes" id="UP001234989">
    <property type="component" value="Chromosome 7"/>
</dbReference>
<dbReference type="AlphaFoldDB" id="A0AAF0U4F9"/>
<organism evidence="3 4">
    <name type="scientific">Solanum verrucosum</name>
    <dbReference type="NCBI Taxonomy" id="315347"/>
    <lineage>
        <taxon>Eukaryota</taxon>
        <taxon>Viridiplantae</taxon>
        <taxon>Streptophyta</taxon>
        <taxon>Embryophyta</taxon>
        <taxon>Tracheophyta</taxon>
        <taxon>Spermatophyta</taxon>
        <taxon>Magnoliopsida</taxon>
        <taxon>eudicotyledons</taxon>
        <taxon>Gunneridae</taxon>
        <taxon>Pentapetalae</taxon>
        <taxon>asterids</taxon>
        <taxon>lamiids</taxon>
        <taxon>Solanales</taxon>
        <taxon>Solanaceae</taxon>
        <taxon>Solanoideae</taxon>
        <taxon>Solaneae</taxon>
        <taxon>Solanum</taxon>
    </lineage>
</organism>
<accession>A0AAF0U4F9</accession>
<dbReference type="EMBL" id="CP133618">
    <property type="protein sequence ID" value="WMV39054.1"/>
    <property type="molecule type" value="Genomic_DNA"/>
</dbReference>
<keyword evidence="4" id="KW-1185">Reference proteome</keyword>
<evidence type="ECO:0000259" key="2">
    <source>
        <dbReference type="Pfam" id="PF10551"/>
    </source>
</evidence>
<dbReference type="PANTHER" id="PTHR31973:SF189">
    <property type="entry name" value="TRANSPOSASE, MUDR, PLANT, MULE TRANSPOSASE DOMAIN PROTEIN-RELATED"/>
    <property type="match status" value="1"/>
</dbReference>